<feature type="transmembrane region" description="Helical" evidence="1">
    <location>
        <begin position="100"/>
        <end position="126"/>
    </location>
</feature>
<evidence type="ECO:0000313" key="3">
    <source>
        <dbReference type="Proteomes" id="UP001431209"/>
    </source>
</evidence>
<accession>A0AAW2Z0Z8</accession>
<evidence type="ECO:0000313" key="2">
    <source>
        <dbReference type="EMBL" id="KAL0482953.1"/>
    </source>
</evidence>
<keyword evidence="3" id="KW-1185">Reference proteome</keyword>
<dbReference type="AlphaFoldDB" id="A0AAW2Z0Z8"/>
<organism evidence="2 3">
    <name type="scientific">Acrasis kona</name>
    <dbReference type="NCBI Taxonomy" id="1008807"/>
    <lineage>
        <taxon>Eukaryota</taxon>
        <taxon>Discoba</taxon>
        <taxon>Heterolobosea</taxon>
        <taxon>Tetramitia</taxon>
        <taxon>Eutetramitia</taxon>
        <taxon>Acrasidae</taxon>
        <taxon>Acrasis</taxon>
    </lineage>
</organism>
<keyword evidence="1" id="KW-1133">Transmembrane helix</keyword>
<dbReference type="EMBL" id="JAOPGA020000917">
    <property type="protein sequence ID" value="KAL0482953.1"/>
    <property type="molecule type" value="Genomic_DNA"/>
</dbReference>
<protein>
    <submittedName>
        <fullName evidence="2">Pyridoxine/pyridoxamine 5'- phosphate oxidase</fullName>
    </submittedName>
</protein>
<feature type="transmembrane region" description="Helical" evidence="1">
    <location>
        <begin position="147"/>
        <end position="166"/>
    </location>
</feature>
<evidence type="ECO:0000256" key="1">
    <source>
        <dbReference type="SAM" id="Phobius"/>
    </source>
</evidence>
<keyword evidence="1" id="KW-0812">Transmembrane</keyword>
<gene>
    <name evidence="2" type="ORF">AKO1_014108</name>
</gene>
<dbReference type="Proteomes" id="UP001431209">
    <property type="component" value="Unassembled WGS sequence"/>
</dbReference>
<keyword evidence="1" id="KW-0472">Membrane</keyword>
<proteinExistence type="predicted"/>
<comment type="caution">
    <text evidence="2">The sequence shown here is derived from an EMBL/GenBank/DDBJ whole genome shotgun (WGS) entry which is preliminary data.</text>
</comment>
<sequence length="175" mass="20131">MARLDSWWWITFFIVLQILSLVMLAIHNAEMSSSTSLLDERVGGWDYETAIRVFKSLEEKGVLQQYANMYTKGYDFAVPITGAAMFASLLSKFWPNKNFYLLGFLLLVLDSLENIFIYNFIQLYIANNFKVIKSLARFGNFVTRMKFLSIAINIILVIVGAVKTASTHFTKNKRQ</sequence>
<feature type="transmembrane region" description="Helical" evidence="1">
    <location>
        <begin position="6"/>
        <end position="26"/>
    </location>
</feature>
<reference evidence="2 3" key="1">
    <citation type="submission" date="2024-03" db="EMBL/GenBank/DDBJ databases">
        <title>The Acrasis kona genome and developmental transcriptomes reveal deep origins of eukaryotic multicellular pathways.</title>
        <authorList>
            <person name="Sheikh S."/>
            <person name="Fu C.-J."/>
            <person name="Brown M.W."/>
            <person name="Baldauf S.L."/>
        </authorList>
    </citation>
    <scope>NUCLEOTIDE SEQUENCE [LARGE SCALE GENOMIC DNA]</scope>
    <source>
        <strain evidence="2 3">ATCC MYA-3509</strain>
    </source>
</reference>
<feature type="transmembrane region" description="Helical" evidence="1">
    <location>
        <begin position="76"/>
        <end position="94"/>
    </location>
</feature>
<name>A0AAW2Z0Z8_9EUKA</name>